<evidence type="ECO:0000256" key="1">
    <source>
        <dbReference type="SAM" id="MobiDB-lite"/>
    </source>
</evidence>
<dbReference type="InParanoid" id="A0A2Y9R377"/>
<dbReference type="Proteomes" id="UP000248480">
    <property type="component" value="Unplaced"/>
</dbReference>
<keyword evidence="2" id="KW-1185">Reference proteome</keyword>
<accession>A0A2Y9R377</accession>
<dbReference type="KEGG" id="tmu:111820951"/>
<evidence type="ECO:0000313" key="2">
    <source>
        <dbReference type="Proteomes" id="UP000248480"/>
    </source>
</evidence>
<protein>
    <submittedName>
        <fullName evidence="3">Uncharacterized protein LOC111820951</fullName>
    </submittedName>
</protein>
<sequence>MEKRSGERSGGSKGTNVGQSLVPSSVAAHSLGRSDNLAGSARTSRGTGAEATESSPPAREGPLRFRGRCSLCCAGLASAASLEGPGPRGLPPPSLPLWRGFGLGRRRSEAPALSARLRTPAAAASGRPGRRAGRRCVGALSGEAVRGRDHGCQLGRDFVRLAESQASAKRRELACVSALLPPPPFARPQAALPACVSARRDCCEAVGGSTEGPRCDQEEVVQSRQLGT</sequence>
<evidence type="ECO:0000313" key="3">
    <source>
        <dbReference type="RefSeq" id="XP_023588922.1"/>
    </source>
</evidence>
<dbReference type="GeneID" id="111820951"/>
<gene>
    <name evidence="3" type="primary">LOC111820951</name>
</gene>
<dbReference type="AlphaFoldDB" id="A0A2Y9R377"/>
<organism evidence="2 3">
    <name type="scientific">Trichechus manatus latirostris</name>
    <name type="common">Florida manatee</name>
    <dbReference type="NCBI Taxonomy" id="127582"/>
    <lineage>
        <taxon>Eukaryota</taxon>
        <taxon>Metazoa</taxon>
        <taxon>Chordata</taxon>
        <taxon>Craniata</taxon>
        <taxon>Vertebrata</taxon>
        <taxon>Euteleostomi</taxon>
        <taxon>Mammalia</taxon>
        <taxon>Eutheria</taxon>
        <taxon>Afrotheria</taxon>
        <taxon>Sirenia</taxon>
        <taxon>Trichechidae</taxon>
        <taxon>Trichechus</taxon>
    </lineage>
</organism>
<feature type="region of interest" description="Disordered" evidence="1">
    <location>
        <begin position="206"/>
        <end position="228"/>
    </location>
</feature>
<feature type="region of interest" description="Disordered" evidence="1">
    <location>
        <begin position="1"/>
        <end position="62"/>
    </location>
</feature>
<dbReference type="RefSeq" id="XP_023588922.1">
    <property type="nucleotide sequence ID" value="XM_023733154.1"/>
</dbReference>
<reference evidence="3" key="1">
    <citation type="submission" date="2025-08" db="UniProtKB">
        <authorList>
            <consortium name="RefSeq"/>
        </authorList>
    </citation>
    <scope>IDENTIFICATION</scope>
</reference>
<proteinExistence type="predicted"/>
<name>A0A2Y9R377_TRIMA</name>